<dbReference type="STRING" id="65357.A0A024G0E6"/>
<evidence type="ECO:0000256" key="2">
    <source>
        <dbReference type="ARBA" id="ARBA00005690"/>
    </source>
</evidence>
<dbReference type="CDD" id="cd04476">
    <property type="entry name" value="RPA1_DBD_C"/>
    <property type="match status" value="1"/>
</dbReference>
<dbReference type="InterPro" id="IPR004365">
    <property type="entry name" value="NA-bd_OB_tRNA"/>
</dbReference>
<dbReference type="GO" id="GO:0006260">
    <property type="term" value="P:DNA replication"/>
    <property type="evidence" value="ECO:0007669"/>
    <property type="project" value="UniProtKB-KW"/>
</dbReference>
<dbReference type="Proteomes" id="UP000053237">
    <property type="component" value="Unassembled WGS sequence"/>
</dbReference>
<evidence type="ECO:0000256" key="6">
    <source>
        <dbReference type="ARBA" id="ARBA00022833"/>
    </source>
</evidence>
<dbReference type="InterPro" id="IPR012340">
    <property type="entry name" value="NA-bd_OB-fold"/>
</dbReference>
<dbReference type="Gene3D" id="2.40.50.140">
    <property type="entry name" value="Nucleic acid-binding proteins"/>
    <property type="match status" value="4"/>
</dbReference>
<keyword evidence="6 9" id="KW-0862">Zinc</keyword>
<keyword evidence="7 9" id="KW-0238">DNA-binding</keyword>
<evidence type="ECO:0000259" key="12">
    <source>
        <dbReference type="Pfam" id="PF08646"/>
    </source>
</evidence>
<comment type="caution">
    <text evidence="14">The sequence shown here is derived from an EMBL/GenBank/DDBJ whole genome shotgun (WGS) entry which is preliminary data.</text>
</comment>
<dbReference type="GO" id="GO:0006281">
    <property type="term" value="P:DNA repair"/>
    <property type="evidence" value="ECO:0007669"/>
    <property type="project" value="InterPro"/>
</dbReference>
<dbReference type="FunCoup" id="A0A024G0E6">
    <property type="interactions" value="676"/>
</dbReference>
<comment type="similarity">
    <text evidence="2 9">Belongs to the replication factor A protein 1 family.</text>
</comment>
<evidence type="ECO:0000256" key="9">
    <source>
        <dbReference type="RuleBase" id="RU364130"/>
    </source>
</evidence>
<evidence type="ECO:0000259" key="13">
    <source>
        <dbReference type="Pfam" id="PF16900"/>
    </source>
</evidence>
<keyword evidence="15" id="KW-1185">Reference proteome</keyword>
<dbReference type="AlphaFoldDB" id="A0A024G0E6"/>
<proteinExistence type="inferred from homology"/>
<dbReference type="Pfam" id="PF08646">
    <property type="entry name" value="Rep_fac-A_C"/>
    <property type="match status" value="1"/>
</dbReference>
<keyword evidence="3 9" id="KW-0235">DNA replication</keyword>
<dbReference type="CDD" id="cd04475">
    <property type="entry name" value="RPA1_DBD_B"/>
    <property type="match status" value="1"/>
</dbReference>
<dbReference type="GO" id="GO:0008270">
    <property type="term" value="F:zinc ion binding"/>
    <property type="evidence" value="ECO:0007669"/>
    <property type="project" value="UniProtKB-KW"/>
</dbReference>
<evidence type="ECO:0000259" key="10">
    <source>
        <dbReference type="Pfam" id="PF01336"/>
    </source>
</evidence>
<feature type="domain" description="OB" evidence="10">
    <location>
        <begin position="193"/>
        <end position="275"/>
    </location>
</feature>
<name>A0A024G0E6_9STRA</name>
<dbReference type="InterPro" id="IPR004591">
    <property type="entry name" value="Rfa1"/>
</dbReference>
<dbReference type="CDD" id="cd04474">
    <property type="entry name" value="RPA1_DBD_A"/>
    <property type="match status" value="1"/>
</dbReference>
<keyword evidence="4 9" id="KW-0479">Metal-binding</keyword>
<evidence type="ECO:0000256" key="7">
    <source>
        <dbReference type="ARBA" id="ARBA00023125"/>
    </source>
</evidence>
<evidence type="ECO:0000256" key="1">
    <source>
        <dbReference type="ARBA" id="ARBA00004123"/>
    </source>
</evidence>
<dbReference type="PANTHER" id="PTHR47165">
    <property type="entry name" value="OS03G0429900 PROTEIN"/>
    <property type="match status" value="1"/>
</dbReference>
<dbReference type="InterPro" id="IPR007199">
    <property type="entry name" value="Rep_factor-A_N"/>
</dbReference>
<keyword evidence="5 9" id="KW-0863">Zinc-finger</keyword>
<dbReference type="Pfam" id="PF01336">
    <property type="entry name" value="tRNA_anti-codon"/>
    <property type="match status" value="1"/>
</dbReference>
<dbReference type="EMBL" id="CAIX01000007">
    <property type="protein sequence ID" value="CCI40312.1"/>
    <property type="molecule type" value="Genomic_DNA"/>
</dbReference>
<gene>
    <name evidence="14" type="ORF">BN9_010960</name>
</gene>
<dbReference type="InterPro" id="IPR013955">
    <property type="entry name" value="Rep_factor-A_C"/>
</dbReference>
<dbReference type="InParanoid" id="A0A024G0E6"/>
<feature type="domain" description="Replication protein A OB" evidence="13">
    <location>
        <begin position="303"/>
        <end position="399"/>
    </location>
</feature>
<dbReference type="CDD" id="cd04477">
    <property type="entry name" value="RPA1N"/>
    <property type="match status" value="1"/>
</dbReference>
<dbReference type="GO" id="GO:0005634">
    <property type="term" value="C:nucleus"/>
    <property type="evidence" value="ECO:0007669"/>
    <property type="project" value="UniProtKB-SubCell"/>
</dbReference>
<comment type="subcellular location">
    <subcellularLocation>
        <location evidence="1 9">Nucleus</location>
    </subcellularLocation>
</comment>
<evidence type="ECO:0000259" key="11">
    <source>
        <dbReference type="Pfam" id="PF04057"/>
    </source>
</evidence>
<feature type="domain" description="Replication factor-A protein 1 N-terminal" evidence="11">
    <location>
        <begin position="16"/>
        <end position="95"/>
    </location>
</feature>
<evidence type="ECO:0000313" key="15">
    <source>
        <dbReference type="Proteomes" id="UP000053237"/>
    </source>
</evidence>
<evidence type="ECO:0000256" key="8">
    <source>
        <dbReference type="ARBA" id="ARBA00023242"/>
    </source>
</evidence>
<evidence type="ECO:0000256" key="4">
    <source>
        <dbReference type="ARBA" id="ARBA00022723"/>
    </source>
</evidence>
<dbReference type="FunFam" id="2.40.50.140:FF:000064">
    <property type="entry name" value="Replication protein A subunit"/>
    <property type="match status" value="1"/>
</dbReference>
<dbReference type="NCBIfam" id="TIGR00617">
    <property type="entry name" value="rpa1"/>
    <property type="match status" value="1"/>
</dbReference>
<protein>
    <recommendedName>
        <fullName evidence="9">Replication protein A subunit</fullName>
    </recommendedName>
</protein>
<dbReference type="Pfam" id="PF16900">
    <property type="entry name" value="REPA_OB_2"/>
    <property type="match status" value="1"/>
</dbReference>
<dbReference type="InterPro" id="IPR047192">
    <property type="entry name" value="Euk_RPA1_DBD_C"/>
</dbReference>
<reference evidence="14 15" key="1">
    <citation type="submission" date="2012-05" db="EMBL/GenBank/DDBJ databases">
        <title>Recombination and specialization in a pathogen metapopulation.</title>
        <authorList>
            <person name="Gardiner A."/>
            <person name="Kemen E."/>
            <person name="Schultz-Larsen T."/>
            <person name="MacLean D."/>
            <person name="Van Oosterhout C."/>
            <person name="Jones J.D.G."/>
        </authorList>
    </citation>
    <scope>NUCLEOTIDE SEQUENCE [LARGE SCALE GENOMIC DNA]</scope>
    <source>
        <strain evidence="14 15">Ac Nc2</strain>
    </source>
</reference>
<sequence>MLYLKQEPEGFEPWLQVLMHIIDIKKIKPASGAGSDRYRIILSDGTSFISGMLATQLVPLMQNESLKENYIVQLKDYLGNDVQGRRILIVLSLGEIKPAYERIGNPQSIESSNGGRPATPSVGIPVPKPLSLPSSSVQSMSIHQQARTEMTPSTHAAGGRASINNQKGSVVREDPNIRLSDIQSLNPYTGGRWTIKARVTNRAPIKNWTNARGQGKLFSIDLLDSKGGEIRGTMFNDAVDKFYDVLRPGQVFYFSGGKIRMANRKFSSVNNDYEITFDQHSEISLASDDRGIQQMNYNFKKIGMLEKLPADANVDVIGVVKQLEPVSEIISKAGKQLFKRDLVLVDDSMAEVRVTLWNDRAQEDCSSWVNNVLAIKGCRISEYNGRSIGTLSSSHFSVNPAISEAGFLLSWYNNGGSTSETTSLSVGSSGFGGGSLGSFAERANLTDIKGRQLGFDQKPDYITVKGTVNYIKHDSGLYYQACTKCNKKVIADVAQNYSCEKCQTVYKTCENRYIMSLVIVDHTGSSWVTCFNDQGRVILNKRTADEIAEIKDTNTALFETIFKEALFKSYVLRLRIKAENVQGESRVKVNVVNLEPIDYMKESKDLLHAIRKYIAT</sequence>
<dbReference type="FunFam" id="2.40.50.140:FF:000090">
    <property type="entry name" value="Replication protein A subunit"/>
    <property type="match status" value="1"/>
</dbReference>
<feature type="domain" description="Replication factor A C-terminal" evidence="12">
    <location>
        <begin position="461"/>
        <end position="606"/>
    </location>
</feature>
<dbReference type="GO" id="GO:0006310">
    <property type="term" value="P:DNA recombination"/>
    <property type="evidence" value="ECO:0007669"/>
    <property type="project" value="InterPro"/>
</dbReference>
<dbReference type="Pfam" id="PF04057">
    <property type="entry name" value="Rep-A_N"/>
    <property type="match status" value="1"/>
</dbReference>
<dbReference type="FunFam" id="2.40.50.140:FF:000041">
    <property type="entry name" value="Replication protein A subunit"/>
    <property type="match status" value="1"/>
</dbReference>
<accession>A0A024G0E6</accession>
<dbReference type="SUPFAM" id="SSF50249">
    <property type="entry name" value="Nucleic acid-binding proteins"/>
    <property type="match status" value="4"/>
</dbReference>
<organism evidence="14 15">
    <name type="scientific">Albugo candida</name>
    <dbReference type="NCBI Taxonomy" id="65357"/>
    <lineage>
        <taxon>Eukaryota</taxon>
        <taxon>Sar</taxon>
        <taxon>Stramenopiles</taxon>
        <taxon>Oomycota</taxon>
        <taxon>Peronosporomycetes</taxon>
        <taxon>Albuginales</taxon>
        <taxon>Albuginaceae</taxon>
        <taxon>Albugo</taxon>
    </lineage>
</organism>
<dbReference type="InterPro" id="IPR031657">
    <property type="entry name" value="REPA_OB_2"/>
</dbReference>
<dbReference type="PANTHER" id="PTHR47165:SF4">
    <property type="entry name" value="OS03G0429900 PROTEIN"/>
    <property type="match status" value="1"/>
</dbReference>
<keyword evidence="8 9" id="KW-0539">Nucleus</keyword>
<dbReference type="GO" id="GO:0003677">
    <property type="term" value="F:DNA binding"/>
    <property type="evidence" value="ECO:0007669"/>
    <property type="project" value="UniProtKB-KW"/>
</dbReference>
<evidence type="ECO:0000256" key="5">
    <source>
        <dbReference type="ARBA" id="ARBA00022771"/>
    </source>
</evidence>
<evidence type="ECO:0000313" key="14">
    <source>
        <dbReference type="EMBL" id="CCI40312.1"/>
    </source>
</evidence>
<dbReference type="OrthoDB" id="1751331at2759"/>
<evidence type="ECO:0000256" key="3">
    <source>
        <dbReference type="ARBA" id="ARBA00022705"/>
    </source>
</evidence>